<proteinExistence type="inferred from homology"/>
<reference evidence="4" key="1">
    <citation type="submission" date="2013-12" db="EMBL/GenBank/DDBJ databases">
        <title>Acinetobacter pitti plasmid metallo-beta-lactamase NDM-1 gene, complete sequence.</title>
        <authorList>
            <person name="Fu Y."/>
            <person name="Jiang Y."/>
            <person name="Yu Y."/>
        </authorList>
    </citation>
    <scope>NUCLEOTIDE SEQUENCE</scope>
    <source>
        <strain evidence="4">Acinetobacter pitti</strain>
        <plasmid evidence="4">pNDM-AP</plasmid>
    </source>
</reference>
<dbReference type="InterPro" id="IPR010258">
    <property type="entry name" value="Conjugal_tfr_TrbG/VirB9/CagX"/>
</dbReference>
<evidence type="ECO:0000313" key="4">
    <source>
        <dbReference type="EMBL" id="AIU93407.1"/>
    </source>
</evidence>
<organism evidence="4">
    <name type="scientific">Acinetobacter pittii</name>
    <name type="common">Acinetobacter genomosp. 3</name>
    <dbReference type="NCBI Taxonomy" id="48296"/>
    <lineage>
        <taxon>Bacteria</taxon>
        <taxon>Pseudomonadati</taxon>
        <taxon>Pseudomonadota</taxon>
        <taxon>Gammaproteobacteria</taxon>
        <taxon>Moraxellales</taxon>
        <taxon>Moraxellaceae</taxon>
        <taxon>Acinetobacter</taxon>
        <taxon>Acinetobacter calcoaceticus/baumannii complex</taxon>
    </lineage>
</organism>
<dbReference type="InterPro" id="IPR033645">
    <property type="entry name" value="VirB9/CagX/TrbG_C"/>
</dbReference>
<keyword evidence="2 3" id="KW-0732">Signal</keyword>
<evidence type="ECO:0000256" key="3">
    <source>
        <dbReference type="SAM" id="SignalP"/>
    </source>
</evidence>
<comment type="similarity">
    <text evidence="1">Belongs to the TrbG/VirB9 family.</text>
</comment>
<keyword evidence="4" id="KW-0614">Plasmid</keyword>
<dbReference type="Pfam" id="PF03524">
    <property type="entry name" value="CagX"/>
    <property type="match status" value="1"/>
</dbReference>
<name>A0A097SPF7_ACIPI</name>
<sequence length="245" mass="27221">MKKTLISILLTATCIASAPTFARQIPVGLKTDNRIKVVPYSESHVVELSTTFGISTTVEFGNETIQTVASGDTIGWQIIPQGNRLFIKPAEKPQAGMNRTNLTVITDKRNYYFNLFNSSQPVYVLRFNYADANRTNRLLAQQNAPRPALGELPMTSQKWGMDATKSKSIKVLGVSDDDQFTFIRIAKNSPRPAVYAVNGEGYEELTNSRQEGDVIVIEKVNDAFTLRLGKEYVCILRKPEVIGGK</sequence>
<protein>
    <submittedName>
        <fullName evidence="4">VirB9</fullName>
    </submittedName>
</protein>
<accession>A0A097SPF7</accession>
<dbReference type="GeneID" id="66213472"/>
<dbReference type="Gene3D" id="2.60.40.2500">
    <property type="match status" value="1"/>
</dbReference>
<dbReference type="RefSeq" id="WP_005000435.1">
    <property type="nucleotide sequence ID" value="NZ_CAKNBO010000043.1"/>
</dbReference>
<dbReference type="InterPro" id="IPR038161">
    <property type="entry name" value="VirB9/CagX/TrbG_C_sf"/>
</dbReference>
<geneLocation type="plasmid" evidence="4">
    <name>pNDM-AP</name>
</geneLocation>
<evidence type="ECO:0000256" key="2">
    <source>
        <dbReference type="ARBA" id="ARBA00022729"/>
    </source>
</evidence>
<gene>
    <name evidence="4" type="primary">virB9</name>
    <name evidence="4" type="ORF">ABC8415_0003</name>
</gene>
<evidence type="ECO:0000256" key="1">
    <source>
        <dbReference type="ARBA" id="ARBA00006135"/>
    </source>
</evidence>
<dbReference type="AlphaFoldDB" id="A0A097SPF7"/>
<dbReference type="EMBL" id="KJ003839">
    <property type="protein sequence ID" value="AIU93407.1"/>
    <property type="molecule type" value="Genomic_DNA"/>
</dbReference>
<dbReference type="CDD" id="cd06911">
    <property type="entry name" value="VirB9_CagX_TrbG"/>
    <property type="match status" value="1"/>
</dbReference>
<feature type="chain" id="PRO_5015031856" evidence="3">
    <location>
        <begin position="23"/>
        <end position="245"/>
    </location>
</feature>
<feature type="signal peptide" evidence="3">
    <location>
        <begin position="1"/>
        <end position="22"/>
    </location>
</feature>